<dbReference type="RefSeq" id="WP_308728003.1">
    <property type="nucleotide sequence ID" value="NZ_JAJEQF010000010.1"/>
</dbReference>
<feature type="domain" description="Serine aminopeptidase S33" evidence="2">
    <location>
        <begin position="96"/>
        <end position="348"/>
    </location>
</feature>
<dbReference type="GO" id="GO:0016787">
    <property type="term" value="F:hydrolase activity"/>
    <property type="evidence" value="ECO:0007669"/>
    <property type="project" value="UniProtKB-KW"/>
</dbReference>
<evidence type="ECO:0000313" key="3">
    <source>
        <dbReference type="EMBL" id="MCC2167247.1"/>
    </source>
</evidence>
<evidence type="ECO:0000259" key="2">
    <source>
        <dbReference type="Pfam" id="PF12146"/>
    </source>
</evidence>
<name>A0AAE3AXJ8_9FIRM</name>
<accession>A0AAE3AXJ8</accession>
<dbReference type="InterPro" id="IPR051044">
    <property type="entry name" value="MAG_DAG_Lipase"/>
</dbReference>
<organism evidence="3 4">
    <name type="scientific">Gallintestinimicrobium propionicum</name>
    <dbReference type="NCBI Taxonomy" id="2981770"/>
    <lineage>
        <taxon>Bacteria</taxon>
        <taxon>Bacillati</taxon>
        <taxon>Bacillota</taxon>
        <taxon>Clostridia</taxon>
        <taxon>Lachnospirales</taxon>
        <taxon>Lachnospiraceae</taxon>
        <taxon>Gallintestinimicrobium</taxon>
    </lineage>
</organism>
<evidence type="ECO:0000256" key="1">
    <source>
        <dbReference type="SAM" id="MobiDB-lite"/>
    </source>
</evidence>
<dbReference type="Pfam" id="PF12146">
    <property type="entry name" value="Hydrolase_4"/>
    <property type="match status" value="1"/>
</dbReference>
<keyword evidence="4" id="KW-1185">Reference proteome</keyword>
<dbReference type="AlphaFoldDB" id="A0AAE3AXJ8"/>
<comment type="caution">
    <text evidence="3">The sequence shown here is derived from an EMBL/GenBank/DDBJ whole genome shotgun (WGS) entry which is preliminary data.</text>
</comment>
<dbReference type="PANTHER" id="PTHR11614">
    <property type="entry name" value="PHOSPHOLIPASE-RELATED"/>
    <property type="match status" value="1"/>
</dbReference>
<dbReference type="EMBL" id="JAJEQF010000010">
    <property type="protein sequence ID" value="MCC2167247.1"/>
    <property type="molecule type" value="Genomic_DNA"/>
</dbReference>
<proteinExistence type="predicted"/>
<dbReference type="Gene3D" id="3.40.50.1820">
    <property type="entry name" value="alpha/beta hydrolase"/>
    <property type="match status" value="1"/>
</dbReference>
<gene>
    <name evidence="3" type="ORF">LKD45_05970</name>
</gene>
<sequence>MKKTVLKENNSCRMQCIAEENLEQEMDSQVEPFLKQVQICGWMEVAPEGGESQERDAASADSTSQKPENAPEDGVAQKKTAKTGGLYYELYPQETQKGTIVISYGFTESCLKYHELIYYFYLQGYQVAIMDHRGHGKSMREVEDHTIVHIGLFSRYVKDLHRFVKTVVKPMAKGLPLYLYAHSMGGCIGAFYLEQYPEDFAKAVLNAPMLGVNLGGVPSWAARVLCDFKVFGGNGKDRLLTQGTFDPEESFADASCSSEARHDYYMKKRREDESCQTSSGSYEWGREAINAGKFVISKKQAKKVKTPVLLFQAGKDTLVTPGAQKEFIKRIPDGQLVVVPDIRHEIYRAPNSVLQPYLEMIFEFYDSGEKVL</sequence>
<dbReference type="InterPro" id="IPR022742">
    <property type="entry name" value="Hydrolase_4"/>
</dbReference>
<evidence type="ECO:0000313" key="4">
    <source>
        <dbReference type="Proteomes" id="UP001199355"/>
    </source>
</evidence>
<reference evidence="3 4" key="1">
    <citation type="submission" date="2021-10" db="EMBL/GenBank/DDBJ databases">
        <title>Anaerobic single-cell dispensing facilitates the cultivation of human gut bacteria.</title>
        <authorList>
            <person name="Afrizal A."/>
        </authorList>
    </citation>
    <scope>NUCLEOTIDE SEQUENCE [LARGE SCALE GENOMIC DNA]</scope>
    <source>
        <strain evidence="3 4">CLA-AA-H244</strain>
    </source>
</reference>
<protein>
    <submittedName>
        <fullName evidence="3">Alpha/beta hydrolase</fullName>
    </submittedName>
</protein>
<keyword evidence="3" id="KW-0378">Hydrolase</keyword>
<dbReference type="SUPFAM" id="SSF53474">
    <property type="entry name" value="alpha/beta-Hydrolases"/>
    <property type="match status" value="1"/>
</dbReference>
<dbReference type="InterPro" id="IPR029058">
    <property type="entry name" value="AB_hydrolase_fold"/>
</dbReference>
<feature type="region of interest" description="Disordered" evidence="1">
    <location>
        <begin position="50"/>
        <end position="77"/>
    </location>
</feature>
<dbReference type="Proteomes" id="UP001199355">
    <property type="component" value="Unassembled WGS sequence"/>
</dbReference>